<sequence>MVGKSASLLTKTQRQRIRNEFGDLDEEKTHRDQQRIRKRVRSGLFDFQFLADYPDRQFALLLDDVSKAELRAALADTTIVVERLREQSDIDRADVIQLRAHTCVFRRRSSGP</sequence>
<name>A0A3P3R2S8_9EURY</name>
<evidence type="ECO:0000313" key="1">
    <source>
        <dbReference type="EMBL" id="RRJ27634.1"/>
    </source>
</evidence>
<dbReference type="Proteomes" id="UP000282322">
    <property type="component" value="Unassembled WGS sequence"/>
</dbReference>
<comment type="caution">
    <text evidence="1">The sequence shown here is derived from an EMBL/GenBank/DDBJ whole genome shotgun (WGS) entry which is preliminary data.</text>
</comment>
<organism evidence="1 2">
    <name type="scientific">Halocatena pleomorpha</name>
    <dbReference type="NCBI Taxonomy" id="1785090"/>
    <lineage>
        <taxon>Archaea</taxon>
        <taxon>Methanobacteriati</taxon>
        <taxon>Methanobacteriota</taxon>
        <taxon>Stenosarchaea group</taxon>
        <taxon>Halobacteria</taxon>
        <taxon>Halobacteriales</taxon>
        <taxon>Natronomonadaceae</taxon>
        <taxon>Halocatena</taxon>
    </lineage>
</organism>
<proteinExistence type="predicted"/>
<reference evidence="1 2" key="1">
    <citation type="submission" date="2018-11" db="EMBL/GenBank/DDBJ databases">
        <title>Taxonoimc description of Halomarina strain SPP-AMP-1.</title>
        <authorList>
            <person name="Pal Y."/>
            <person name="Srinivasana K."/>
            <person name="Verma A."/>
            <person name="Kumar P."/>
        </authorList>
    </citation>
    <scope>NUCLEOTIDE SEQUENCE [LARGE SCALE GENOMIC DNA]</scope>
    <source>
        <strain evidence="1 2">SPP-AMP-1</strain>
    </source>
</reference>
<evidence type="ECO:0000313" key="2">
    <source>
        <dbReference type="Proteomes" id="UP000282322"/>
    </source>
</evidence>
<gene>
    <name evidence="1" type="ORF">EIK79_17530</name>
</gene>
<protein>
    <submittedName>
        <fullName evidence="1">Uncharacterized protein</fullName>
    </submittedName>
</protein>
<dbReference type="AlphaFoldDB" id="A0A3P3R2S8"/>
<keyword evidence="2" id="KW-1185">Reference proteome</keyword>
<dbReference type="EMBL" id="RRCH01000050">
    <property type="protein sequence ID" value="RRJ27634.1"/>
    <property type="molecule type" value="Genomic_DNA"/>
</dbReference>
<accession>A0A3P3R2S8</accession>
<dbReference type="OrthoDB" id="307947at2157"/>
<dbReference type="RefSeq" id="WP_124957065.1">
    <property type="nucleotide sequence ID" value="NZ_RRCH01000050.1"/>
</dbReference>